<sequence length="446" mass="50962">MGPVVLLFTRPDNVVFYTRTERVIWSTMVKGGSIDWRWQRNTISPRMVTILNESKVNERRSKTFSNLKRQKSVSPPPERGHRDTSKFFTFSQFNEMSQAAKYADGDTPEQLGAVGDIHFKSISDTPKTESSLSLREFKEKVRNIEAVLEMSEESARKLAEPYQGCAFNEKDVEEVVMSLSMKKEPTLYSALTANKDVLLNSKLKEQLSEATSTIGVLIERMELFLYENFWFTLLYINFWFPSFVSFLSNDVIGRENIDFHNPIPPKTFSLKNIIPKNAKVLKKLVYINYLRIRVRYRRNPYTTLFYTSLITASVIPLSLFFSTLFTMATGYFFMYMALFIGFGFVSSMLIVPLLSVSFVFAVGVVIFGFVSNVTFKSGQYIYFKTDKRLKTYLQLMWANIQKPEPAVEDMHNVQISADSATAAAATTQLKSHETVPNIIPVTSTAS</sequence>
<keyword evidence="4 6" id="KW-0472">Membrane</keyword>
<protein>
    <submittedName>
        <fullName evidence="7">Ldo16 protein</fullName>
    </submittedName>
</protein>
<dbReference type="AlphaFoldDB" id="A0AAV5RTH4"/>
<evidence type="ECO:0000313" key="8">
    <source>
        <dbReference type="Proteomes" id="UP001377567"/>
    </source>
</evidence>
<evidence type="ECO:0000256" key="2">
    <source>
        <dbReference type="ARBA" id="ARBA00022692"/>
    </source>
</evidence>
<feature type="region of interest" description="Disordered" evidence="5">
    <location>
        <begin position="61"/>
        <end position="84"/>
    </location>
</feature>
<evidence type="ECO:0000313" key="7">
    <source>
        <dbReference type="EMBL" id="GMM54725.1"/>
    </source>
</evidence>
<dbReference type="Proteomes" id="UP001377567">
    <property type="component" value="Unassembled WGS sequence"/>
</dbReference>
<evidence type="ECO:0000256" key="3">
    <source>
        <dbReference type="ARBA" id="ARBA00022989"/>
    </source>
</evidence>
<organism evidence="7 8">
    <name type="scientific">Maudiozyma humilis</name>
    <name type="common">Sour dough yeast</name>
    <name type="synonym">Kazachstania humilis</name>
    <dbReference type="NCBI Taxonomy" id="51915"/>
    <lineage>
        <taxon>Eukaryota</taxon>
        <taxon>Fungi</taxon>
        <taxon>Dikarya</taxon>
        <taxon>Ascomycota</taxon>
        <taxon>Saccharomycotina</taxon>
        <taxon>Saccharomycetes</taxon>
        <taxon>Saccharomycetales</taxon>
        <taxon>Saccharomycetaceae</taxon>
        <taxon>Maudiozyma</taxon>
    </lineage>
</organism>
<feature type="transmembrane region" description="Helical" evidence="6">
    <location>
        <begin position="357"/>
        <end position="375"/>
    </location>
</feature>
<dbReference type="EMBL" id="BTGD01000003">
    <property type="protein sequence ID" value="GMM54725.1"/>
    <property type="molecule type" value="Genomic_DNA"/>
</dbReference>
<keyword evidence="8" id="KW-1185">Reference proteome</keyword>
<name>A0AAV5RTH4_MAUHU</name>
<dbReference type="Pfam" id="PF17062">
    <property type="entry name" value="Osw5"/>
    <property type="match status" value="1"/>
</dbReference>
<dbReference type="GO" id="GO:0016020">
    <property type="term" value="C:membrane"/>
    <property type="evidence" value="ECO:0007669"/>
    <property type="project" value="UniProtKB-SubCell"/>
</dbReference>
<evidence type="ECO:0000256" key="4">
    <source>
        <dbReference type="ARBA" id="ARBA00023136"/>
    </source>
</evidence>
<comment type="caution">
    <text evidence="7">The sequence shown here is derived from an EMBL/GenBank/DDBJ whole genome shotgun (WGS) entry which is preliminary data.</text>
</comment>
<evidence type="ECO:0000256" key="5">
    <source>
        <dbReference type="SAM" id="MobiDB-lite"/>
    </source>
</evidence>
<gene>
    <name evidence="7" type="ORF">DAKH74_013410</name>
</gene>
<feature type="transmembrane region" description="Helical" evidence="6">
    <location>
        <begin position="332"/>
        <end position="351"/>
    </location>
</feature>
<evidence type="ECO:0000256" key="6">
    <source>
        <dbReference type="SAM" id="Phobius"/>
    </source>
</evidence>
<reference evidence="7 8" key="1">
    <citation type="journal article" date="2023" name="Elife">
        <title>Identification of key yeast species and microbe-microbe interactions impacting larval growth of Drosophila in the wild.</title>
        <authorList>
            <person name="Mure A."/>
            <person name="Sugiura Y."/>
            <person name="Maeda R."/>
            <person name="Honda K."/>
            <person name="Sakurai N."/>
            <person name="Takahashi Y."/>
            <person name="Watada M."/>
            <person name="Katoh T."/>
            <person name="Gotoh A."/>
            <person name="Gotoh Y."/>
            <person name="Taniguchi I."/>
            <person name="Nakamura K."/>
            <person name="Hayashi T."/>
            <person name="Katayama T."/>
            <person name="Uemura T."/>
            <person name="Hattori Y."/>
        </authorList>
    </citation>
    <scope>NUCLEOTIDE SEQUENCE [LARGE SCALE GENOMIC DNA]</scope>
    <source>
        <strain evidence="7 8">KH-74</strain>
    </source>
</reference>
<feature type="transmembrane region" description="Helical" evidence="6">
    <location>
        <begin position="223"/>
        <end position="240"/>
    </location>
</feature>
<evidence type="ECO:0000256" key="1">
    <source>
        <dbReference type="ARBA" id="ARBA00004141"/>
    </source>
</evidence>
<dbReference type="InterPro" id="IPR031430">
    <property type="entry name" value="Osw5"/>
</dbReference>
<accession>A0AAV5RTH4</accession>
<keyword evidence="2 6" id="KW-0812">Transmembrane</keyword>
<comment type="subcellular location">
    <subcellularLocation>
        <location evidence="1">Membrane</location>
        <topology evidence="1">Multi-pass membrane protein</topology>
    </subcellularLocation>
</comment>
<feature type="transmembrane region" description="Helical" evidence="6">
    <location>
        <begin position="304"/>
        <end position="325"/>
    </location>
</feature>
<proteinExistence type="predicted"/>
<keyword evidence="3 6" id="KW-1133">Transmembrane helix</keyword>